<sequence>MSFGDRSAFGSAGSRSARARSHTRTSSIAPVKKARLSLRWPMRTPKGESRLTEPGTSAAEACAPSTDSDSFPLPRRSTAWCHRPS</sequence>
<evidence type="ECO:0000256" key="1">
    <source>
        <dbReference type="SAM" id="MobiDB-lite"/>
    </source>
</evidence>
<proteinExistence type="predicted"/>
<dbReference type="Proteomes" id="UP000034838">
    <property type="component" value="Unassembled WGS sequence"/>
</dbReference>
<organism evidence="2 3">
    <name type="scientific">Streptomyces malaysiense</name>
    <dbReference type="NCBI Taxonomy" id="1428626"/>
    <lineage>
        <taxon>Bacteria</taxon>
        <taxon>Bacillati</taxon>
        <taxon>Actinomycetota</taxon>
        <taxon>Actinomycetes</taxon>
        <taxon>Kitasatosporales</taxon>
        <taxon>Streptomycetaceae</taxon>
        <taxon>Streptomyces</taxon>
    </lineage>
</organism>
<name>A0A1J4PV72_9ACTN</name>
<accession>A0A1J4PV72</accession>
<protein>
    <submittedName>
        <fullName evidence="2">Uncharacterized protein</fullName>
    </submittedName>
</protein>
<dbReference type="AlphaFoldDB" id="A0A1J4PV72"/>
<reference evidence="2" key="1">
    <citation type="submission" date="2016-10" db="EMBL/GenBank/DDBJ databases">
        <title>Genome sequence of Streptomyces malaysiense MUSC 136.</title>
        <authorList>
            <person name="Lee L.-H."/>
            <person name="Ser H.-L."/>
        </authorList>
    </citation>
    <scope>NUCLEOTIDE SEQUENCE [LARGE SCALE GENOMIC DNA]</scope>
    <source>
        <strain evidence="2">MUSC 136</strain>
    </source>
</reference>
<evidence type="ECO:0000313" key="2">
    <source>
        <dbReference type="EMBL" id="OIK24188.1"/>
    </source>
</evidence>
<feature type="region of interest" description="Disordered" evidence="1">
    <location>
        <begin position="1"/>
        <end position="85"/>
    </location>
</feature>
<gene>
    <name evidence="2" type="ORF">VT52_028705</name>
</gene>
<keyword evidence="3" id="KW-1185">Reference proteome</keyword>
<dbReference type="EMBL" id="LBDA02000079">
    <property type="protein sequence ID" value="OIK24188.1"/>
    <property type="molecule type" value="Genomic_DNA"/>
</dbReference>
<evidence type="ECO:0000313" key="3">
    <source>
        <dbReference type="Proteomes" id="UP000034838"/>
    </source>
</evidence>
<feature type="compositionally biased region" description="Low complexity" evidence="1">
    <location>
        <begin position="1"/>
        <end position="16"/>
    </location>
</feature>
<comment type="caution">
    <text evidence="2">The sequence shown here is derived from an EMBL/GenBank/DDBJ whole genome shotgun (WGS) entry which is preliminary data.</text>
</comment>